<feature type="compositionally biased region" description="Basic and acidic residues" evidence="1">
    <location>
        <begin position="54"/>
        <end position="68"/>
    </location>
</feature>
<feature type="compositionally biased region" description="Polar residues" evidence="1">
    <location>
        <begin position="113"/>
        <end position="123"/>
    </location>
</feature>
<comment type="caution">
    <text evidence="2">The sequence shown here is derived from an EMBL/GenBank/DDBJ whole genome shotgun (WGS) entry which is preliminary data.</text>
</comment>
<feature type="compositionally biased region" description="Polar residues" evidence="1">
    <location>
        <begin position="95"/>
        <end position="104"/>
    </location>
</feature>
<feature type="region of interest" description="Disordered" evidence="1">
    <location>
        <begin position="39"/>
        <end position="131"/>
    </location>
</feature>
<accession>A0AAD4D6A7</accession>
<feature type="compositionally biased region" description="Basic and acidic residues" evidence="1">
    <location>
        <begin position="1"/>
        <end position="11"/>
    </location>
</feature>
<reference evidence="2" key="1">
    <citation type="journal article" date="2020" name="Fungal Divers.">
        <title>Resolving the Mortierellaceae phylogeny through synthesis of multi-gene phylogenetics and phylogenomics.</title>
        <authorList>
            <person name="Vandepol N."/>
            <person name="Liber J."/>
            <person name="Desiro A."/>
            <person name="Na H."/>
            <person name="Kennedy M."/>
            <person name="Barry K."/>
            <person name="Grigoriev I.V."/>
            <person name="Miller A.N."/>
            <person name="O'Donnell K."/>
            <person name="Stajich J.E."/>
            <person name="Bonito G."/>
        </authorList>
    </citation>
    <scope>NUCLEOTIDE SEQUENCE</scope>
    <source>
        <strain evidence="2">NRRL 28262</strain>
    </source>
</reference>
<gene>
    <name evidence="2" type="ORF">BGZ95_003455</name>
</gene>
<feature type="compositionally biased region" description="Polar residues" evidence="1">
    <location>
        <begin position="74"/>
        <end position="85"/>
    </location>
</feature>
<evidence type="ECO:0000313" key="2">
    <source>
        <dbReference type="EMBL" id="KAG0264991.1"/>
    </source>
</evidence>
<feature type="non-terminal residue" evidence="2">
    <location>
        <position position="131"/>
    </location>
</feature>
<dbReference type="EMBL" id="JAAAIL010001790">
    <property type="protein sequence ID" value="KAG0264991.1"/>
    <property type="molecule type" value="Genomic_DNA"/>
</dbReference>
<organism evidence="2 3">
    <name type="scientific">Linnemannia exigua</name>
    <dbReference type="NCBI Taxonomy" id="604196"/>
    <lineage>
        <taxon>Eukaryota</taxon>
        <taxon>Fungi</taxon>
        <taxon>Fungi incertae sedis</taxon>
        <taxon>Mucoromycota</taxon>
        <taxon>Mortierellomycotina</taxon>
        <taxon>Mortierellomycetes</taxon>
        <taxon>Mortierellales</taxon>
        <taxon>Mortierellaceae</taxon>
        <taxon>Linnemannia</taxon>
    </lineage>
</organism>
<feature type="region of interest" description="Disordered" evidence="1">
    <location>
        <begin position="1"/>
        <end position="27"/>
    </location>
</feature>
<evidence type="ECO:0000313" key="3">
    <source>
        <dbReference type="Proteomes" id="UP001194580"/>
    </source>
</evidence>
<dbReference type="Proteomes" id="UP001194580">
    <property type="component" value="Unassembled WGS sequence"/>
</dbReference>
<sequence length="131" mass="13783">MMARERERTMSSDKTAFSSGGAMERGKKLPLVASAGFGRWFKGSNRNGGINNADDEKVIDLAKREGSRKPAAGTSENNNSKSASGIESVADDNGSVCSSSNSAFTLDEHQQQKPDQSSVSLNAPQDAIDGA</sequence>
<keyword evidence="3" id="KW-1185">Reference proteome</keyword>
<protein>
    <submittedName>
        <fullName evidence="2">Uncharacterized protein</fullName>
    </submittedName>
</protein>
<name>A0AAD4D6A7_9FUNG</name>
<dbReference type="AlphaFoldDB" id="A0AAD4D6A7"/>
<evidence type="ECO:0000256" key="1">
    <source>
        <dbReference type="SAM" id="MobiDB-lite"/>
    </source>
</evidence>
<proteinExistence type="predicted"/>